<keyword evidence="2 8" id="KW-0808">Transferase</keyword>
<gene>
    <name evidence="8 10" type="primary">mobA</name>
    <name evidence="10" type="ORF">L0664_09045</name>
</gene>
<evidence type="ECO:0000259" key="9">
    <source>
        <dbReference type="Pfam" id="PF12804"/>
    </source>
</evidence>
<evidence type="ECO:0000256" key="1">
    <source>
        <dbReference type="ARBA" id="ARBA00022490"/>
    </source>
</evidence>
<evidence type="ECO:0000256" key="4">
    <source>
        <dbReference type="ARBA" id="ARBA00022741"/>
    </source>
</evidence>
<dbReference type="PANTHER" id="PTHR19136:SF81">
    <property type="entry name" value="MOLYBDENUM COFACTOR GUANYLYLTRANSFERASE"/>
    <property type="match status" value="1"/>
</dbReference>
<evidence type="ECO:0000313" key="11">
    <source>
        <dbReference type="Proteomes" id="UP001200557"/>
    </source>
</evidence>
<keyword evidence="6 8" id="KW-0342">GTP-binding</keyword>
<keyword evidence="5 8" id="KW-0460">Magnesium</keyword>
<dbReference type="EMBL" id="JAKGAQ010000002">
    <property type="protein sequence ID" value="MCF2871212.1"/>
    <property type="molecule type" value="Genomic_DNA"/>
</dbReference>
<comment type="subunit">
    <text evidence="8">Monomer.</text>
</comment>
<dbReference type="SUPFAM" id="SSF53448">
    <property type="entry name" value="Nucleotide-diphospho-sugar transferases"/>
    <property type="match status" value="1"/>
</dbReference>
<evidence type="ECO:0000313" key="10">
    <source>
        <dbReference type="EMBL" id="MCF2871212.1"/>
    </source>
</evidence>
<comment type="caution">
    <text evidence="10">The sequence shown here is derived from an EMBL/GenBank/DDBJ whole genome shotgun (WGS) entry which is preliminary data.</text>
</comment>
<dbReference type="Pfam" id="PF12804">
    <property type="entry name" value="NTP_transf_3"/>
    <property type="match status" value="1"/>
</dbReference>
<keyword evidence="11" id="KW-1185">Reference proteome</keyword>
<dbReference type="HAMAP" id="MF_00316">
    <property type="entry name" value="MobA"/>
    <property type="match status" value="1"/>
</dbReference>
<dbReference type="RefSeq" id="WP_235225330.1">
    <property type="nucleotide sequence ID" value="NZ_JAKGAQ010000002.1"/>
</dbReference>
<dbReference type="EC" id="2.7.7.77" evidence="8"/>
<dbReference type="NCBIfam" id="TIGR02665">
    <property type="entry name" value="molyb_mobA"/>
    <property type="match status" value="1"/>
</dbReference>
<dbReference type="PANTHER" id="PTHR19136">
    <property type="entry name" value="MOLYBDENUM COFACTOR GUANYLYLTRANSFERASE"/>
    <property type="match status" value="1"/>
</dbReference>
<keyword evidence="1 8" id="KW-0963">Cytoplasm</keyword>
<feature type="binding site" evidence="8">
    <location>
        <position position="97"/>
    </location>
    <ligand>
        <name>Mg(2+)</name>
        <dbReference type="ChEBI" id="CHEBI:18420"/>
    </ligand>
</feature>
<evidence type="ECO:0000256" key="7">
    <source>
        <dbReference type="ARBA" id="ARBA00023150"/>
    </source>
</evidence>
<evidence type="ECO:0000256" key="6">
    <source>
        <dbReference type="ARBA" id="ARBA00023134"/>
    </source>
</evidence>
<feature type="binding site" evidence="8">
    <location>
        <position position="22"/>
    </location>
    <ligand>
        <name>GTP</name>
        <dbReference type="ChEBI" id="CHEBI:37565"/>
    </ligand>
</feature>
<comment type="similarity">
    <text evidence="8">Belongs to the MobA family.</text>
</comment>
<keyword evidence="10" id="KW-0548">Nucleotidyltransferase</keyword>
<feature type="binding site" evidence="8">
    <location>
        <position position="50"/>
    </location>
    <ligand>
        <name>GTP</name>
        <dbReference type="ChEBI" id="CHEBI:37565"/>
    </ligand>
</feature>
<protein>
    <recommendedName>
        <fullName evidence="8">Molybdenum cofactor guanylyltransferase</fullName>
        <shortName evidence="8">MoCo guanylyltransferase</shortName>
        <ecNumber evidence="8">2.7.7.77</ecNumber>
    </recommendedName>
    <alternativeName>
        <fullName evidence="8">GTP:molybdopterin guanylyltransferase</fullName>
    </alternativeName>
    <alternativeName>
        <fullName evidence="8">Mo-MPT guanylyltransferase</fullName>
    </alternativeName>
    <alternativeName>
        <fullName evidence="8">Molybdopterin guanylyltransferase</fullName>
    </alternativeName>
    <alternativeName>
        <fullName evidence="8">Molybdopterin-guanine dinucleotide synthase</fullName>
        <shortName evidence="8">MGD synthase</shortName>
    </alternativeName>
</protein>
<comment type="catalytic activity">
    <reaction evidence="8">
        <text>Mo-molybdopterin + GTP + H(+) = Mo-molybdopterin guanine dinucleotide + diphosphate</text>
        <dbReference type="Rhea" id="RHEA:34243"/>
        <dbReference type="ChEBI" id="CHEBI:15378"/>
        <dbReference type="ChEBI" id="CHEBI:33019"/>
        <dbReference type="ChEBI" id="CHEBI:37565"/>
        <dbReference type="ChEBI" id="CHEBI:71302"/>
        <dbReference type="ChEBI" id="CHEBI:71310"/>
        <dbReference type="EC" id="2.7.7.77"/>
    </reaction>
</comment>
<name>A0ABS9CVD4_9RHOB</name>
<feature type="binding site" evidence="8">
    <location>
        <position position="64"/>
    </location>
    <ligand>
        <name>GTP</name>
        <dbReference type="ChEBI" id="CHEBI:37565"/>
    </ligand>
</feature>
<feature type="binding site" evidence="8">
    <location>
        <begin position="9"/>
        <end position="11"/>
    </location>
    <ligand>
        <name>GTP</name>
        <dbReference type="ChEBI" id="CHEBI:37565"/>
    </ligand>
</feature>
<reference evidence="10 11" key="1">
    <citation type="submission" date="2022-01" db="EMBL/GenBank/DDBJ databases">
        <title>Octadecabacter sp. nov., isolated from a marine alga.</title>
        <authorList>
            <person name="Jin M.S."/>
            <person name="Kim H.M."/>
            <person name="Han D.M."/>
            <person name="Jung J.J."/>
            <person name="Jeon C.O."/>
        </authorList>
    </citation>
    <scope>NUCLEOTIDE SEQUENCE [LARGE SCALE GENOMIC DNA]</scope>
    <source>
        <strain evidence="10 11">G9-8</strain>
    </source>
</reference>
<dbReference type="InterPro" id="IPR025877">
    <property type="entry name" value="MobA-like_NTP_Trfase"/>
</dbReference>
<comment type="cofactor">
    <cofactor evidence="8">
        <name>Mg(2+)</name>
        <dbReference type="ChEBI" id="CHEBI:18420"/>
    </cofactor>
</comment>
<comment type="domain">
    <text evidence="8">The N-terminal domain determines nucleotide recognition and specific binding, while the C-terminal domain determines the specific binding to the target protein.</text>
</comment>
<dbReference type="InterPro" id="IPR013482">
    <property type="entry name" value="Molybde_CF_guanTrfase"/>
</dbReference>
<feature type="binding site" evidence="8">
    <location>
        <position position="97"/>
    </location>
    <ligand>
        <name>GTP</name>
        <dbReference type="ChEBI" id="CHEBI:37565"/>
    </ligand>
</feature>
<dbReference type="CDD" id="cd02503">
    <property type="entry name" value="MobA"/>
    <property type="match status" value="1"/>
</dbReference>
<keyword evidence="4 8" id="KW-0547">Nucleotide-binding</keyword>
<keyword evidence="3 8" id="KW-0479">Metal-binding</keyword>
<dbReference type="GO" id="GO:0061603">
    <property type="term" value="F:molybdenum cofactor guanylyltransferase activity"/>
    <property type="evidence" value="ECO:0007669"/>
    <property type="project" value="UniProtKB-EC"/>
</dbReference>
<organism evidence="10 11">
    <name type="scientific">Octadecabacter dasysiphoniae</name>
    <dbReference type="NCBI Taxonomy" id="2909341"/>
    <lineage>
        <taxon>Bacteria</taxon>
        <taxon>Pseudomonadati</taxon>
        <taxon>Pseudomonadota</taxon>
        <taxon>Alphaproteobacteria</taxon>
        <taxon>Rhodobacterales</taxon>
        <taxon>Roseobacteraceae</taxon>
        <taxon>Octadecabacter</taxon>
    </lineage>
</organism>
<dbReference type="Gene3D" id="3.90.550.10">
    <property type="entry name" value="Spore Coat Polysaccharide Biosynthesis Protein SpsA, Chain A"/>
    <property type="match status" value="1"/>
</dbReference>
<accession>A0ABS9CVD4</accession>
<comment type="subcellular location">
    <subcellularLocation>
        <location evidence="8">Cytoplasm</location>
    </subcellularLocation>
</comment>
<dbReference type="Proteomes" id="UP001200557">
    <property type="component" value="Unassembled WGS sequence"/>
</dbReference>
<feature type="domain" description="MobA-like NTP transferase" evidence="9">
    <location>
        <begin position="6"/>
        <end position="154"/>
    </location>
</feature>
<proteinExistence type="inferred from homology"/>
<keyword evidence="7 8" id="KW-0501">Molybdenum cofactor biosynthesis</keyword>
<evidence type="ECO:0000256" key="3">
    <source>
        <dbReference type="ARBA" id="ARBA00022723"/>
    </source>
</evidence>
<comment type="function">
    <text evidence="8">Transfers a GMP moiety from GTP to Mo-molybdopterin (Mo-MPT) cofactor (Moco or molybdenum cofactor) to form Mo-molybdopterin guanine dinucleotide (Mo-MGD) cofactor.</text>
</comment>
<sequence>MREPVGIILAGGRGTRMGGVPKGDLTLAGRRLLDLSADRLEPQVGAIAVNSNDPIAASFPVIADTVNGHLGPLAGVLAGLGWARSHDHTHVVTVAVDTPFFPCDLVPQLLMAGNGTLAIAATSDGEHGTFGLWPTTLHDPLMAFLEGGGRKVRAFTEAHNATIAMFPDTTPAPFFNINTPDDLAQAAAWM</sequence>
<dbReference type="InterPro" id="IPR029044">
    <property type="entry name" value="Nucleotide-diphossugar_trans"/>
</dbReference>
<evidence type="ECO:0000256" key="2">
    <source>
        <dbReference type="ARBA" id="ARBA00022679"/>
    </source>
</evidence>
<evidence type="ECO:0000256" key="8">
    <source>
        <dbReference type="HAMAP-Rule" id="MF_00316"/>
    </source>
</evidence>
<evidence type="ECO:0000256" key="5">
    <source>
        <dbReference type="ARBA" id="ARBA00022842"/>
    </source>
</evidence>